<dbReference type="InterPro" id="IPR013783">
    <property type="entry name" value="Ig-like_fold"/>
</dbReference>
<evidence type="ECO:0000256" key="5">
    <source>
        <dbReference type="ARBA" id="ARBA00023157"/>
    </source>
</evidence>
<sequence length="286" mass="31093">LAPTFTKSLADQSISIGDQLVLFCSVKGAPQPTVEFYREGVRIKTSTRIAIEHDKTNTHWRVLIKQSAPEDFGKYRALAKNTVGSAISEATVSTKTDMPVFEQGLKRTSVKEKEEIRMEVKISGTQPEVTWFKDGQPIQQDMVHEISQEASTGVYSLVVKEASMTDAGRYTVKATNVAGSVESSAEVEVTQSFEKPSFVKELVSTEVKVNETATLSVAVKGVPTPDITWKKDGQPVDIDNTHIISKKETDGTFSITISSATVEDVGKYTCEATNVAGSVECSANFA</sequence>
<dbReference type="InterPro" id="IPR003599">
    <property type="entry name" value="Ig_sub"/>
</dbReference>
<dbReference type="OrthoDB" id="5969272at2759"/>
<evidence type="ECO:0000256" key="6">
    <source>
        <dbReference type="ARBA" id="ARBA00023319"/>
    </source>
</evidence>
<keyword evidence="6" id="KW-0393">Immunoglobulin domain</keyword>
<dbReference type="SMART" id="SM00408">
    <property type="entry name" value="IGc2"/>
    <property type="match status" value="3"/>
</dbReference>
<dbReference type="Gene3D" id="2.60.40.10">
    <property type="entry name" value="Immunoglobulins"/>
    <property type="match status" value="3"/>
</dbReference>
<feature type="domain" description="Ig-like" evidence="7">
    <location>
        <begin position="3"/>
        <end position="93"/>
    </location>
</feature>
<keyword evidence="5" id="KW-1015">Disulfide bond</keyword>
<evidence type="ECO:0000259" key="7">
    <source>
        <dbReference type="PROSITE" id="PS50835"/>
    </source>
</evidence>
<proteinExistence type="inferred from homology"/>
<evidence type="ECO:0000313" key="8">
    <source>
        <dbReference type="EMBL" id="PIO56261.1"/>
    </source>
</evidence>
<dbReference type="InterPro" id="IPR036179">
    <property type="entry name" value="Ig-like_dom_sf"/>
</dbReference>
<organism evidence="8 9">
    <name type="scientific">Teladorsagia circumcincta</name>
    <name type="common">Brown stomach worm</name>
    <name type="synonym">Ostertagia circumcincta</name>
    <dbReference type="NCBI Taxonomy" id="45464"/>
    <lineage>
        <taxon>Eukaryota</taxon>
        <taxon>Metazoa</taxon>
        <taxon>Ecdysozoa</taxon>
        <taxon>Nematoda</taxon>
        <taxon>Chromadorea</taxon>
        <taxon>Rhabditida</taxon>
        <taxon>Rhabditina</taxon>
        <taxon>Rhabditomorpha</taxon>
        <taxon>Strongyloidea</taxon>
        <taxon>Trichostrongylidae</taxon>
        <taxon>Teladorsagia</taxon>
    </lineage>
</organism>
<keyword evidence="9" id="KW-1185">Reference proteome</keyword>
<name>A0A2G9TE82_TELCI</name>
<dbReference type="InterPro" id="IPR007110">
    <property type="entry name" value="Ig-like_dom"/>
</dbReference>
<dbReference type="FunFam" id="2.60.40.10:FF:000345">
    <property type="entry name" value="Muscle M-line assembly protein unc-89"/>
    <property type="match status" value="1"/>
</dbReference>
<protein>
    <submittedName>
        <fullName evidence="8">Immunoglobulin I-set domain protein</fullName>
    </submittedName>
</protein>
<dbReference type="InterPro" id="IPR003598">
    <property type="entry name" value="Ig_sub2"/>
</dbReference>
<dbReference type="SUPFAM" id="SSF48726">
    <property type="entry name" value="Immunoglobulin"/>
    <property type="match status" value="3"/>
</dbReference>
<dbReference type="PRINTS" id="PR01832">
    <property type="entry name" value="VEGFRECEPTOR"/>
</dbReference>
<evidence type="ECO:0000256" key="4">
    <source>
        <dbReference type="ARBA" id="ARBA00022737"/>
    </source>
</evidence>
<accession>A0A2G9TE82</accession>
<keyword evidence="4" id="KW-0677">Repeat</keyword>
<feature type="non-terminal residue" evidence="8">
    <location>
        <position position="286"/>
    </location>
</feature>
<dbReference type="EMBL" id="KZ379522">
    <property type="protein sequence ID" value="PIO56261.1"/>
    <property type="molecule type" value="Genomic_DNA"/>
</dbReference>
<dbReference type="FunFam" id="2.60.40.10:FF:000107">
    <property type="entry name" value="Myosin, light chain kinase a"/>
    <property type="match status" value="1"/>
</dbReference>
<dbReference type="GO" id="GO:0031672">
    <property type="term" value="C:A band"/>
    <property type="evidence" value="ECO:0007669"/>
    <property type="project" value="UniProtKB-SubCell"/>
</dbReference>
<dbReference type="AlphaFoldDB" id="A0A2G9TE82"/>
<feature type="domain" description="Ig-like" evidence="7">
    <location>
        <begin position="196"/>
        <end position="286"/>
    </location>
</feature>
<dbReference type="InterPro" id="IPR013098">
    <property type="entry name" value="Ig_I-set"/>
</dbReference>
<feature type="non-terminal residue" evidence="8">
    <location>
        <position position="1"/>
    </location>
</feature>
<dbReference type="FunFam" id="2.60.40.10:FF:000032">
    <property type="entry name" value="palladin isoform X1"/>
    <property type="match status" value="1"/>
</dbReference>
<reference evidence="8 9" key="1">
    <citation type="submission" date="2015-09" db="EMBL/GenBank/DDBJ databases">
        <title>Draft genome of the parasitic nematode Teladorsagia circumcincta isolate WARC Sus (inbred).</title>
        <authorList>
            <person name="Mitreva M."/>
        </authorList>
    </citation>
    <scope>NUCLEOTIDE SEQUENCE [LARGE SCALE GENOMIC DNA]</scope>
    <source>
        <strain evidence="8 9">S</strain>
    </source>
</reference>
<dbReference type="PANTHER" id="PTHR47633">
    <property type="entry name" value="IMMUNOGLOBULIN"/>
    <property type="match status" value="1"/>
</dbReference>
<evidence type="ECO:0000256" key="1">
    <source>
        <dbReference type="ARBA" id="ARBA00004161"/>
    </source>
</evidence>
<dbReference type="Proteomes" id="UP000230423">
    <property type="component" value="Unassembled WGS sequence"/>
</dbReference>
<dbReference type="SMART" id="SM00409">
    <property type="entry name" value="IG"/>
    <property type="match status" value="3"/>
</dbReference>
<gene>
    <name evidence="8" type="ORF">TELCIR_22340</name>
</gene>
<dbReference type="PROSITE" id="PS50835">
    <property type="entry name" value="IG_LIKE"/>
    <property type="match status" value="3"/>
</dbReference>
<evidence type="ECO:0000256" key="2">
    <source>
        <dbReference type="ARBA" id="ARBA00006692"/>
    </source>
</evidence>
<evidence type="ECO:0000256" key="3">
    <source>
        <dbReference type="ARBA" id="ARBA00022490"/>
    </source>
</evidence>
<feature type="domain" description="Ig-like" evidence="7">
    <location>
        <begin position="99"/>
        <end position="190"/>
    </location>
</feature>
<comment type="similarity">
    <text evidence="2">Belongs to the protein kinase superfamily. CAMK Ser/Thr protein kinase family.</text>
</comment>
<keyword evidence="3" id="KW-0963">Cytoplasm</keyword>
<comment type="subcellular location">
    <subcellularLocation>
        <location evidence="1">Cytoplasm</location>
        <location evidence="1">Myofibril</location>
        <location evidence="1">Sarcomere</location>
        <location evidence="1">A band</location>
    </subcellularLocation>
</comment>
<dbReference type="Pfam" id="PF07679">
    <property type="entry name" value="I-set"/>
    <property type="match status" value="3"/>
</dbReference>
<evidence type="ECO:0000313" key="9">
    <source>
        <dbReference type="Proteomes" id="UP000230423"/>
    </source>
</evidence>